<keyword evidence="2" id="KW-1185">Reference proteome</keyword>
<organism evidence="1 2">
    <name type="scientific">Trinickia violacea</name>
    <dbReference type="NCBI Taxonomy" id="2571746"/>
    <lineage>
        <taxon>Bacteria</taxon>
        <taxon>Pseudomonadati</taxon>
        <taxon>Pseudomonadota</taxon>
        <taxon>Betaproteobacteria</taxon>
        <taxon>Burkholderiales</taxon>
        <taxon>Burkholderiaceae</taxon>
        <taxon>Trinickia</taxon>
    </lineage>
</organism>
<gene>
    <name evidence="1" type="ORF">FAZ95_19985</name>
</gene>
<dbReference type="OrthoDB" id="9125096at2"/>
<name>A0A4P8IV01_9BURK</name>
<evidence type="ECO:0000313" key="1">
    <source>
        <dbReference type="EMBL" id="QCP51233.1"/>
    </source>
</evidence>
<dbReference type="Pfam" id="PF11104">
    <property type="entry name" value="PilM_2"/>
    <property type="match status" value="1"/>
</dbReference>
<protein>
    <submittedName>
        <fullName evidence="1">Pilus assembly protein PilM</fullName>
    </submittedName>
</protein>
<dbReference type="Gene3D" id="3.30.420.40">
    <property type="match status" value="1"/>
</dbReference>
<dbReference type="InterPro" id="IPR005883">
    <property type="entry name" value="PilM"/>
</dbReference>
<dbReference type="Proteomes" id="UP000298656">
    <property type="component" value="Chromosome 1"/>
</dbReference>
<sequence length="329" mass="34055">MPITNTLLPTKRRFAAGIDLGPREVRLAVLSQRGRGAGPVSVECLAAAPLAGGAMAGAQIVDRGAVASALCDAFAQLPDRCATRKLICAMAVPGSATVVVSVALSRLVPRTPSATSMRVLAGIEPAVMAEAERVAGIERHALAVDWYIDDAPSDASRNAPSVTIAATPRQHLEARVEAAAAAGIELIALDGEPPAALRALRHAAEFELNPRERYAALWVGGDGVYGWRIANDVIEAHIRYPAPEHDDFADALRELADGGALGCALLGGELDLLGSVGLAVADVGDLLGCSVLPFECGAFCDGSSRAPVELRQAPSFAVAFGLALRGIFE</sequence>
<proteinExistence type="predicted"/>
<evidence type="ECO:0000313" key="2">
    <source>
        <dbReference type="Proteomes" id="UP000298656"/>
    </source>
</evidence>
<dbReference type="EMBL" id="CP040077">
    <property type="protein sequence ID" value="QCP51233.1"/>
    <property type="molecule type" value="Genomic_DNA"/>
</dbReference>
<dbReference type="RefSeq" id="WP_137334038.1">
    <property type="nucleotide sequence ID" value="NZ_CP040077.1"/>
</dbReference>
<dbReference type="AlphaFoldDB" id="A0A4P8IV01"/>
<reference evidence="1 2" key="1">
    <citation type="submission" date="2019-05" db="EMBL/GenBank/DDBJ databases">
        <title>Burkholderia sp. DHOD12, isolated from subtropical forest soil.</title>
        <authorList>
            <person name="Gao Z.-H."/>
            <person name="Qiu L.-H."/>
        </authorList>
    </citation>
    <scope>NUCLEOTIDE SEQUENCE [LARGE SCALE GENOMIC DNA]</scope>
    <source>
        <strain evidence="1 2">DHOD12</strain>
    </source>
</reference>
<dbReference type="KEGG" id="tvl:FAZ95_19985"/>
<accession>A0A4P8IV01</accession>